<reference evidence="2" key="1">
    <citation type="submission" date="2018-02" db="EMBL/GenBank/DDBJ databases">
        <title>Rhizophora mucronata_Transcriptome.</title>
        <authorList>
            <person name="Meera S.P."/>
            <person name="Sreeshan A."/>
            <person name="Augustine A."/>
        </authorList>
    </citation>
    <scope>NUCLEOTIDE SEQUENCE</scope>
    <source>
        <tissue evidence="2">Leaf</tissue>
    </source>
</reference>
<dbReference type="AlphaFoldDB" id="A0A2P2LZU6"/>
<feature type="compositionally biased region" description="Basic and acidic residues" evidence="1">
    <location>
        <begin position="8"/>
        <end position="22"/>
    </location>
</feature>
<accession>A0A2P2LZU6</accession>
<dbReference type="EMBL" id="GGEC01043003">
    <property type="protein sequence ID" value="MBX23487.1"/>
    <property type="molecule type" value="Transcribed_RNA"/>
</dbReference>
<feature type="region of interest" description="Disordered" evidence="1">
    <location>
        <begin position="1"/>
        <end position="22"/>
    </location>
</feature>
<evidence type="ECO:0000256" key="1">
    <source>
        <dbReference type="SAM" id="MobiDB-lite"/>
    </source>
</evidence>
<name>A0A2P2LZU6_RHIMU</name>
<evidence type="ECO:0000313" key="2">
    <source>
        <dbReference type="EMBL" id="MBX23487.1"/>
    </source>
</evidence>
<proteinExistence type="predicted"/>
<sequence>MLCGKGGGGEEREREEFARRNGREECRKNMGTVYKTFLFPSVTHCVES</sequence>
<protein>
    <submittedName>
        <fullName evidence="2">Uncharacterized protein</fullName>
    </submittedName>
</protein>
<organism evidence="2">
    <name type="scientific">Rhizophora mucronata</name>
    <name type="common">Asiatic mangrove</name>
    <dbReference type="NCBI Taxonomy" id="61149"/>
    <lineage>
        <taxon>Eukaryota</taxon>
        <taxon>Viridiplantae</taxon>
        <taxon>Streptophyta</taxon>
        <taxon>Embryophyta</taxon>
        <taxon>Tracheophyta</taxon>
        <taxon>Spermatophyta</taxon>
        <taxon>Magnoliopsida</taxon>
        <taxon>eudicotyledons</taxon>
        <taxon>Gunneridae</taxon>
        <taxon>Pentapetalae</taxon>
        <taxon>rosids</taxon>
        <taxon>fabids</taxon>
        <taxon>Malpighiales</taxon>
        <taxon>Rhizophoraceae</taxon>
        <taxon>Rhizophora</taxon>
    </lineage>
</organism>